<sequence>MASIMVTAQCLCKAQTFTTEVPASNFPLLATACHCDSCRRVTGALYSINLPWPEPRVNVDISKLARYAFSSRIRVFFCRTCSTPIFFEDGDLGDLDVFTGAVKNDAGDVMDLKIIRHIFVGDTRDGGASMWLRKPNADGSEAKRFKERSRGEDSTENAIPIRCHCKGVDLVLHRGNYNGKKREELPWFIDPKTHKAIAGFCACDSCRLSFGVDVCNWSFAELNNISYSEALTKNGKVFPRNTSELKAAVDRKDSSIGTLTYYASSPNVQRYFCGSCGACVFYAADDRPDIVDVAIGVLEASDGARAEGFHSWALGKVGSIGDTKGGWREGLMARVEKECEEWREQRGYPKNWRRVEREAAEAKGGTNY</sequence>
<organism evidence="1 2">
    <name type="scientific">Lindgomyces ingoldianus</name>
    <dbReference type="NCBI Taxonomy" id="673940"/>
    <lineage>
        <taxon>Eukaryota</taxon>
        <taxon>Fungi</taxon>
        <taxon>Dikarya</taxon>
        <taxon>Ascomycota</taxon>
        <taxon>Pezizomycotina</taxon>
        <taxon>Dothideomycetes</taxon>
        <taxon>Pleosporomycetidae</taxon>
        <taxon>Pleosporales</taxon>
        <taxon>Lindgomycetaceae</taxon>
        <taxon>Lindgomyces</taxon>
    </lineage>
</organism>
<dbReference type="Proteomes" id="UP000799755">
    <property type="component" value="Unassembled WGS sequence"/>
</dbReference>
<protein>
    <submittedName>
        <fullName evidence="1">Uncharacterized protein</fullName>
    </submittedName>
</protein>
<evidence type="ECO:0000313" key="2">
    <source>
        <dbReference type="Proteomes" id="UP000799755"/>
    </source>
</evidence>
<keyword evidence="2" id="KW-1185">Reference proteome</keyword>
<evidence type="ECO:0000313" key="1">
    <source>
        <dbReference type="EMBL" id="KAF2464434.1"/>
    </source>
</evidence>
<name>A0ACB6QBS9_9PLEO</name>
<dbReference type="EMBL" id="MU003536">
    <property type="protein sequence ID" value="KAF2464434.1"/>
    <property type="molecule type" value="Genomic_DNA"/>
</dbReference>
<reference evidence="1" key="1">
    <citation type="journal article" date="2020" name="Stud. Mycol.">
        <title>101 Dothideomycetes genomes: a test case for predicting lifestyles and emergence of pathogens.</title>
        <authorList>
            <person name="Haridas S."/>
            <person name="Albert R."/>
            <person name="Binder M."/>
            <person name="Bloem J."/>
            <person name="Labutti K."/>
            <person name="Salamov A."/>
            <person name="Andreopoulos B."/>
            <person name="Baker S."/>
            <person name="Barry K."/>
            <person name="Bills G."/>
            <person name="Bluhm B."/>
            <person name="Cannon C."/>
            <person name="Castanera R."/>
            <person name="Culley D."/>
            <person name="Daum C."/>
            <person name="Ezra D."/>
            <person name="Gonzalez J."/>
            <person name="Henrissat B."/>
            <person name="Kuo A."/>
            <person name="Liang C."/>
            <person name="Lipzen A."/>
            <person name="Lutzoni F."/>
            <person name="Magnuson J."/>
            <person name="Mondo S."/>
            <person name="Nolan M."/>
            <person name="Ohm R."/>
            <person name="Pangilinan J."/>
            <person name="Park H.-J."/>
            <person name="Ramirez L."/>
            <person name="Alfaro M."/>
            <person name="Sun H."/>
            <person name="Tritt A."/>
            <person name="Yoshinaga Y."/>
            <person name="Zwiers L.-H."/>
            <person name="Turgeon B."/>
            <person name="Goodwin S."/>
            <person name="Spatafora J."/>
            <person name="Crous P."/>
            <person name="Grigoriev I."/>
        </authorList>
    </citation>
    <scope>NUCLEOTIDE SEQUENCE</scope>
    <source>
        <strain evidence="1">ATCC 200398</strain>
    </source>
</reference>
<comment type="caution">
    <text evidence="1">The sequence shown here is derived from an EMBL/GenBank/DDBJ whole genome shotgun (WGS) entry which is preliminary data.</text>
</comment>
<gene>
    <name evidence="1" type="ORF">BDR25DRAFT_296663</name>
</gene>
<accession>A0ACB6QBS9</accession>
<proteinExistence type="predicted"/>